<gene>
    <name evidence="5 7" type="primary">coaE</name>
    <name evidence="7" type="ORF">HG15A2_30030</name>
</gene>
<dbReference type="OrthoDB" id="9812943at2"/>
<protein>
    <recommendedName>
        <fullName evidence="5 6">Dephospho-CoA kinase</fullName>
        <ecNumber evidence="5 6">2.7.1.24</ecNumber>
    </recommendedName>
    <alternativeName>
        <fullName evidence="5">Dephosphocoenzyme A kinase</fullName>
    </alternativeName>
</protein>
<dbReference type="Gene3D" id="3.40.50.300">
    <property type="entry name" value="P-loop containing nucleotide triphosphate hydrolases"/>
    <property type="match status" value="1"/>
</dbReference>
<evidence type="ECO:0000313" key="7">
    <source>
        <dbReference type="EMBL" id="QDS99676.1"/>
    </source>
</evidence>
<dbReference type="HAMAP" id="MF_00376">
    <property type="entry name" value="Dephospho_CoA_kinase"/>
    <property type="match status" value="1"/>
</dbReference>
<keyword evidence="5 7" id="KW-0808">Transferase</keyword>
<dbReference type="Pfam" id="PF01121">
    <property type="entry name" value="CoaE"/>
    <property type="match status" value="1"/>
</dbReference>
<keyword evidence="5 7" id="KW-0418">Kinase</keyword>
<dbReference type="PANTHER" id="PTHR10695:SF46">
    <property type="entry name" value="BIFUNCTIONAL COENZYME A SYNTHASE-RELATED"/>
    <property type="match status" value="1"/>
</dbReference>
<comment type="catalytic activity">
    <reaction evidence="5">
        <text>3'-dephospho-CoA + ATP = ADP + CoA + H(+)</text>
        <dbReference type="Rhea" id="RHEA:18245"/>
        <dbReference type="ChEBI" id="CHEBI:15378"/>
        <dbReference type="ChEBI" id="CHEBI:30616"/>
        <dbReference type="ChEBI" id="CHEBI:57287"/>
        <dbReference type="ChEBI" id="CHEBI:57328"/>
        <dbReference type="ChEBI" id="CHEBI:456216"/>
        <dbReference type="EC" id="2.7.1.24"/>
    </reaction>
</comment>
<dbReference type="PANTHER" id="PTHR10695">
    <property type="entry name" value="DEPHOSPHO-COA KINASE-RELATED"/>
    <property type="match status" value="1"/>
</dbReference>
<dbReference type="UniPathway" id="UPA00241">
    <property type="reaction ID" value="UER00356"/>
</dbReference>
<dbReference type="CDD" id="cd02022">
    <property type="entry name" value="DPCK"/>
    <property type="match status" value="1"/>
</dbReference>
<keyword evidence="5" id="KW-0963">Cytoplasm</keyword>
<comment type="pathway">
    <text evidence="5">Cofactor biosynthesis; coenzyme A biosynthesis; CoA from (R)-pantothenate: step 5/5.</text>
</comment>
<dbReference type="Proteomes" id="UP000319852">
    <property type="component" value="Chromosome"/>
</dbReference>
<keyword evidence="3 5" id="KW-0067">ATP-binding</keyword>
<dbReference type="PROSITE" id="PS51219">
    <property type="entry name" value="DPCK"/>
    <property type="match status" value="1"/>
</dbReference>
<evidence type="ECO:0000256" key="1">
    <source>
        <dbReference type="ARBA" id="ARBA00009018"/>
    </source>
</evidence>
<comment type="similarity">
    <text evidence="1 5">Belongs to the CoaE family.</text>
</comment>
<accession>A0A517MXS3</accession>
<evidence type="ECO:0000256" key="3">
    <source>
        <dbReference type="ARBA" id="ARBA00022840"/>
    </source>
</evidence>
<dbReference type="InterPro" id="IPR027417">
    <property type="entry name" value="P-loop_NTPase"/>
</dbReference>
<evidence type="ECO:0000256" key="4">
    <source>
        <dbReference type="ARBA" id="ARBA00022993"/>
    </source>
</evidence>
<evidence type="ECO:0000256" key="2">
    <source>
        <dbReference type="ARBA" id="ARBA00022741"/>
    </source>
</evidence>
<dbReference type="InterPro" id="IPR001977">
    <property type="entry name" value="Depp_CoAkinase"/>
</dbReference>
<dbReference type="GO" id="GO:0005524">
    <property type="term" value="F:ATP binding"/>
    <property type="evidence" value="ECO:0007669"/>
    <property type="project" value="UniProtKB-UniRule"/>
</dbReference>
<evidence type="ECO:0000256" key="6">
    <source>
        <dbReference type="NCBIfam" id="TIGR00152"/>
    </source>
</evidence>
<dbReference type="NCBIfam" id="TIGR00152">
    <property type="entry name" value="dephospho-CoA kinase"/>
    <property type="match status" value="1"/>
</dbReference>
<dbReference type="SUPFAM" id="SSF52540">
    <property type="entry name" value="P-loop containing nucleoside triphosphate hydrolases"/>
    <property type="match status" value="1"/>
</dbReference>
<dbReference type="EC" id="2.7.1.24" evidence="5 6"/>
<dbReference type="AlphaFoldDB" id="A0A517MXS3"/>
<keyword evidence="2 5" id="KW-0547">Nucleotide-binding</keyword>
<dbReference type="GO" id="GO:0015937">
    <property type="term" value="P:coenzyme A biosynthetic process"/>
    <property type="evidence" value="ECO:0007669"/>
    <property type="project" value="UniProtKB-UniRule"/>
</dbReference>
<dbReference type="EMBL" id="CP036263">
    <property type="protein sequence ID" value="QDS99676.1"/>
    <property type="molecule type" value="Genomic_DNA"/>
</dbReference>
<comment type="subcellular location">
    <subcellularLocation>
        <location evidence="5">Cytoplasm</location>
    </subcellularLocation>
</comment>
<keyword evidence="4 5" id="KW-0173">Coenzyme A biosynthesis</keyword>
<keyword evidence="8" id="KW-1185">Reference proteome</keyword>
<dbReference type="GO" id="GO:0005737">
    <property type="term" value="C:cytoplasm"/>
    <property type="evidence" value="ECO:0007669"/>
    <property type="project" value="UniProtKB-SubCell"/>
</dbReference>
<reference evidence="7 8" key="1">
    <citation type="submission" date="2019-02" db="EMBL/GenBank/DDBJ databases">
        <title>Deep-cultivation of Planctomycetes and their phenomic and genomic characterization uncovers novel biology.</title>
        <authorList>
            <person name="Wiegand S."/>
            <person name="Jogler M."/>
            <person name="Boedeker C."/>
            <person name="Pinto D."/>
            <person name="Vollmers J."/>
            <person name="Rivas-Marin E."/>
            <person name="Kohn T."/>
            <person name="Peeters S.H."/>
            <person name="Heuer A."/>
            <person name="Rast P."/>
            <person name="Oberbeckmann S."/>
            <person name="Bunk B."/>
            <person name="Jeske O."/>
            <person name="Meyerdierks A."/>
            <person name="Storesund J.E."/>
            <person name="Kallscheuer N."/>
            <person name="Luecker S."/>
            <person name="Lage O.M."/>
            <person name="Pohl T."/>
            <person name="Merkel B.J."/>
            <person name="Hornburger P."/>
            <person name="Mueller R.-W."/>
            <person name="Bruemmer F."/>
            <person name="Labrenz M."/>
            <person name="Spormann A.M."/>
            <person name="Op den Camp H."/>
            <person name="Overmann J."/>
            <person name="Amann R."/>
            <person name="Jetten M.S.M."/>
            <person name="Mascher T."/>
            <person name="Medema M.H."/>
            <person name="Devos D.P."/>
            <person name="Kaster A.-K."/>
            <person name="Ovreas L."/>
            <person name="Rohde M."/>
            <person name="Galperin M.Y."/>
            <person name="Jogler C."/>
        </authorList>
    </citation>
    <scope>NUCLEOTIDE SEQUENCE [LARGE SCALE GENOMIC DNA]</scope>
    <source>
        <strain evidence="7 8">HG15A2</strain>
    </source>
</reference>
<dbReference type="KEGG" id="amob:HG15A2_30030"/>
<comment type="function">
    <text evidence="5">Catalyzes the phosphorylation of the 3'-hydroxyl group of dephosphocoenzyme A to form coenzyme A.</text>
</comment>
<feature type="binding site" evidence="5">
    <location>
        <begin position="15"/>
        <end position="20"/>
    </location>
    <ligand>
        <name>ATP</name>
        <dbReference type="ChEBI" id="CHEBI:30616"/>
    </ligand>
</feature>
<dbReference type="GO" id="GO:0004140">
    <property type="term" value="F:dephospho-CoA kinase activity"/>
    <property type="evidence" value="ECO:0007669"/>
    <property type="project" value="UniProtKB-UniRule"/>
</dbReference>
<organism evidence="7 8">
    <name type="scientific">Adhaeretor mobilis</name>
    <dbReference type="NCBI Taxonomy" id="1930276"/>
    <lineage>
        <taxon>Bacteria</taxon>
        <taxon>Pseudomonadati</taxon>
        <taxon>Planctomycetota</taxon>
        <taxon>Planctomycetia</taxon>
        <taxon>Pirellulales</taxon>
        <taxon>Lacipirellulaceae</taxon>
        <taxon>Adhaeretor</taxon>
    </lineage>
</organism>
<name>A0A517MXS3_9BACT</name>
<sequence>MNPTMKIIGLVGGVASGKSAVAATFAELGAAVLDADRLAHATLAVPEVRDILVSRWGNAVLDSHGEVSRPAVANRVFGDTAAAAVERDFLEKALHPRIRQRVEADLDRLAKSDTKAAVIDAPLLLEAGWGELCDEVIFVDTPRKTRESRAKRRNWTLQEFTRREGAQMPITEKRAAASHVVSNDGTLKELNAEVSRLWHELLGSA</sequence>
<evidence type="ECO:0000256" key="5">
    <source>
        <dbReference type="HAMAP-Rule" id="MF_00376"/>
    </source>
</evidence>
<proteinExistence type="inferred from homology"/>
<evidence type="ECO:0000313" key="8">
    <source>
        <dbReference type="Proteomes" id="UP000319852"/>
    </source>
</evidence>